<dbReference type="EMBL" id="MU167366">
    <property type="protein sequence ID" value="KAG0141912.1"/>
    <property type="molecule type" value="Genomic_DNA"/>
</dbReference>
<feature type="compositionally biased region" description="Polar residues" evidence="1">
    <location>
        <begin position="106"/>
        <end position="117"/>
    </location>
</feature>
<keyword evidence="3" id="KW-1185">Reference proteome</keyword>
<dbReference type="AlphaFoldDB" id="A0A9P6NAA8"/>
<proteinExistence type="predicted"/>
<evidence type="ECO:0000256" key="1">
    <source>
        <dbReference type="SAM" id="MobiDB-lite"/>
    </source>
</evidence>
<evidence type="ECO:0000313" key="2">
    <source>
        <dbReference type="EMBL" id="KAG0141912.1"/>
    </source>
</evidence>
<feature type="region of interest" description="Disordered" evidence="1">
    <location>
        <begin position="106"/>
        <end position="128"/>
    </location>
</feature>
<sequence>MTLNEKADKAAQKAAEEGKERFTLPIILGGLLLHTRQLFTKRGAEPILPFQNEGVKVADEVDRLEEGQAAVTFQLQSGCTALRNIYIESRQNLMRPVYTVRQSKPRLTSSSTANITRNNDKFSERPFDKRKSGEETYCEGFVDHPQKKTEKTEGRFGIFPIVPPSIPLFSDSDVNVPDIYRIETTGPKFADSTVVIGG</sequence>
<gene>
    <name evidence="2" type="ORF">CROQUDRAFT_98154</name>
</gene>
<protein>
    <submittedName>
        <fullName evidence="2">Uncharacterized protein</fullName>
    </submittedName>
</protein>
<accession>A0A9P6NAA8</accession>
<reference evidence="2" key="1">
    <citation type="submission" date="2013-11" db="EMBL/GenBank/DDBJ databases">
        <title>Genome sequence of the fusiform rust pathogen reveals effectors for host alternation and coevolution with pine.</title>
        <authorList>
            <consortium name="DOE Joint Genome Institute"/>
            <person name="Smith K."/>
            <person name="Pendleton A."/>
            <person name="Kubisiak T."/>
            <person name="Anderson C."/>
            <person name="Salamov A."/>
            <person name="Aerts A."/>
            <person name="Riley R."/>
            <person name="Clum A."/>
            <person name="Lindquist E."/>
            <person name="Ence D."/>
            <person name="Campbell M."/>
            <person name="Kronenberg Z."/>
            <person name="Feau N."/>
            <person name="Dhillon B."/>
            <person name="Hamelin R."/>
            <person name="Burleigh J."/>
            <person name="Smith J."/>
            <person name="Yandell M."/>
            <person name="Nelson C."/>
            <person name="Grigoriev I."/>
            <person name="Davis J."/>
        </authorList>
    </citation>
    <scope>NUCLEOTIDE SEQUENCE</scope>
    <source>
        <strain evidence="2">G11</strain>
    </source>
</reference>
<evidence type="ECO:0000313" key="3">
    <source>
        <dbReference type="Proteomes" id="UP000886653"/>
    </source>
</evidence>
<organism evidence="2 3">
    <name type="scientific">Cronartium quercuum f. sp. fusiforme G11</name>
    <dbReference type="NCBI Taxonomy" id="708437"/>
    <lineage>
        <taxon>Eukaryota</taxon>
        <taxon>Fungi</taxon>
        <taxon>Dikarya</taxon>
        <taxon>Basidiomycota</taxon>
        <taxon>Pucciniomycotina</taxon>
        <taxon>Pucciniomycetes</taxon>
        <taxon>Pucciniales</taxon>
        <taxon>Coleosporiaceae</taxon>
        <taxon>Cronartium</taxon>
    </lineage>
</organism>
<dbReference type="Proteomes" id="UP000886653">
    <property type="component" value="Unassembled WGS sequence"/>
</dbReference>
<comment type="caution">
    <text evidence="2">The sequence shown here is derived from an EMBL/GenBank/DDBJ whole genome shotgun (WGS) entry which is preliminary data.</text>
</comment>
<name>A0A9P6NAA8_9BASI</name>
<feature type="compositionally biased region" description="Basic and acidic residues" evidence="1">
    <location>
        <begin position="118"/>
        <end position="128"/>
    </location>
</feature>